<dbReference type="RefSeq" id="WP_202896673.1">
    <property type="nucleotide sequence ID" value="NZ_BAABJL010000218.1"/>
</dbReference>
<keyword evidence="2" id="KW-1185">Reference proteome</keyword>
<sequence length="178" mass="19704">MRISKQFTGFDGWANSAGRGLCQACAWAYSTPALRSVPHLVTRDPATMQQLARGEADVLLRSGALGSDLALVVPLRPGRKHILPTACWGRVSIDDAQLPWSDQDAERLRVLVTLRGLGFGSRMLEEPAPPFRVMKTLRPAQWSWALQGWEQLAFWRAPDNPWLPLALHVTTPTAKGAR</sequence>
<organism evidence="1 2">
    <name type="scientific">Actinopolymorpha pittospori</name>
    <dbReference type="NCBI Taxonomy" id="648752"/>
    <lineage>
        <taxon>Bacteria</taxon>
        <taxon>Bacillati</taxon>
        <taxon>Actinomycetota</taxon>
        <taxon>Actinomycetes</taxon>
        <taxon>Propionibacteriales</taxon>
        <taxon>Actinopolymorphaceae</taxon>
        <taxon>Actinopolymorpha</taxon>
    </lineage>
</organism>
<protein>
    <submittedName>
        <fullName evidence="1">Uncharacterized protein</fullName>
    </submittedName>
</protein>
<proteinExistence type="predicted"/>
<comment type="caution">
    <text evidence="1">The sequence shown here is derived from an EMBL/GenBank/DDBJ whole genome shotgun (WGS) entry which is preliminary data.</text>
</comment>
<dbReference type="EMBL" id="JADBEM010000001">
    <property type="protein sequence ID" value="MBE1609835.1"/>
    <property type="molecule type" value="Genomic_DNA"/>
</dbReference>
<evidence type="ECO:0000313" key="1">
    <source>
        <dbReference type="EMBL" id="MBE1609835.1"/>
    </source>
</evidence>
<accession>A0A927N7E2</accession>
<gene>
    <name evidence="1" type="ORF">HEB94_006683</name>
</gene>
<reference evidence="1" key="1">
    <citation type="submission" date="2020-10" db="EMBL/GenBank/DDBJ databases">
        <title>Sequencing the genomes of 1000 actinobacteria strains.</title>
        <authorList>
            <person name="Klenk H.-P."/>
        </authorList>
    </citation>
    <scope>NUCLEOTIDE SEQUENCE</scope>
    <source>
        <strain evidence="1">DSM 45354</strain>
    </source>
</reference>
<evidence type="ECO:0000313" key="2">
    <source>
        <dbReference type="Proteomes" id="UP000638648"/>
    </source>
</evidence>
<dbReference type="AlphaFoldDB" id="A0A927N7E2"/>
<dbReference type="Proteomes" id="UP000638648">
    <property type="component" value="Unassembled WGS sequence"/>
</dbReference>
<name>A0A927N7E2_9ACTN</name>